<organism evidence="1 2">
    <name type="scientific">Syphacia muris</name>
    <dbReference type="NCBI Taxonomy" id="451379"/>
    <lineage>
        <taxon>Eukaryota</taxon>
        <taxon>Metazoa</taxon>
        <taxon>Ecdysozoa</taxon>
        <taxon>Nematoda</taxon>
        <taxon>Chromadorea</taxon>
        <taxon>Rhabditida</taxon>
        <taxon>Spirurina</taxon>
        <taxon>Oxyuridomorpha</taxon>
        <taxon>Oxyuroidea</taxon>
        <taxon>Oxyuridae</taxon>
        <taxon>Syphacia</taxon>
    </lineage>
</organism>
<proteinExistence type="predicted"/>
<evidence type="ECO:0000313" key="1">
    <source>
        <dbReference type="Proteomes" id="UP000046393"/>
    </source>
</evidence>
<dbReference type="AlphaFoldDB" id="A0A0N5ACP3"/>
<protein>
    <submittedName>
        <fullName evidence="2">DUF5641 domain-containing protein</fullName>
    </submittedName>
</protein>
<dbReference type="WBParaSite" id="SMUV_0000192101-mRNA-1">
    <property type="protein sequence ID" value="SMUV_0000192101-mRNA-1"/>
    <property type="gene ID" value="SMUV_0000192101"/>
</dbReference>
<keyword evidence="1" id="KW-1185">Reference proteome</keyword>
<name>A0A0N5ACP3_9BILA</name>
<reference evidence="2" key="1">
    <citation type="submission" date="2017-02" db="UniProtKB">
        <authorList>
            <consortium name="WormBaseParasite"/>
        </authorList>
    </citation>
    <scope>IDENTIFICATION</scope>
</reference>
<accession>A0A0N5ACP3</accession>
<dbReference type="Proteomes" id="UP000046393">
    <property type="component" value="Unplaced"/>
</dbReference>
<sequence>LRERSPPQKDLRKYREPGIDEVVLLKEPKVPKFKWRIARVMNIIRNKQGKISCVERPLESLFCLEVPNDPELSDRLKSKADPNLDEEEPELLALNIESNTSSIKKNKAAGIFWTSL</sequence>
<evidence type="ECO:0000313" key="2">
    <source>
        <dbReference type="WBParaSite" id="SMUV_0000192101-mRNA-1"/>
    </source>
</evidence>